<organism evidence="1 2">
    <name type="scientific">Tibeticola sediminis</name>
    <dbReference type="NCBI Taxonomy" id="1917811"/>
    <lineage>
        <taxon>Bacteria</taxon>
        <taxon>Pseudomonadati</taxon>
        <taxon>Pseudomonadota</taxon>
        <taxon>Betaproteobacteria</taxon>
        <taxon>Burkholderiales</taxon>
        <taxon>Comamonadaceae</taxon>
        <taxon>Tibeticola</taxon>
    </lineage>
</organism>
<dbReference type="PANTHER" id="PTHR38693">
    <property type="entry name" value="UBIQUINONE BIOSYNTHESIS PROTEIN UBIJ"/>
    <property type="match status" value="1"/>
</dbReference>
<name>A0A3N4UH46_9BURK</name>
<dbReference type="RefSeq" id="WP_124223883.1">
    <property type="nucleotide sequence ID" value="NZ_RKQL01000006.1"/>
</dbReference>
<keyword evidence="1" id="KW-0830">Ubiquinone</keyword>
<dbReference type="EMBL" id="RKQL01000006">
    <property type="protein sequence ID" value="RPE64487.1"/>
    <property type="molecule type" value="Genomic_DNA"/>
</dbReference>
<reference evidence="1 2" key="1">
    <citation type="submission" date="2018-11" db="EMBL/GenBank/DDBJ databases">
        <title>Genomic Encyclopedia of Type Strains, Phase IV (KMG-IV): sequencing the most valuable type-strain genomes for metagenomic binning, comparative biology and taxonomic classification.</title>
        <authorList>
            <person name="Goeker M."/>
        </authorList>
    </citation>
    <scope>NUCLEOTIDE SEQUENCE [LARGE SCALE GENOMIC DNA]</scope>
    <source>
        <strain evidence="1 2">DSM 101684</strain>
    </source>
</reference>
<dbReference type="Proteomes" id="UP000272193">
    <property type="component" value="Unassembled WGS sequence"/>
</dbReference>
<protein>
    <submittedName>
        <fullName evidence="1">Ubiquinone biosynthesis protein UbiJ</fullName>
    </submittedName>
</protein>
<dbReference type="GO" id="GO:0006744">
    <property type="term" value="P:ubiquinone biosynthetic process"/>
    <property type="evidence" value="ECO:0007669"/>
    <property type="project" value="InterPro"/>
</dbReference>
<dbReference type="InterPro" id="IPR038989">
    <property type="entry name" value="UbiJ"/>
</dbReference>
<evidence type="ECO:0000313" key="2">
    <source>
        <dbReference type="Proteomes" id="UP000272193"/>
    </source>
</evidence>
<dbReference type="OrthoDB" id="8525483at2"/>
<sequence>MTTPFPFSVLEALPQALPAGLKPPPWLIHELQQRLVLLLNHVLMQEPAAMQRLQRLHGRQIQVAWQQWDILLQITPAGLFESVEAGEVAPDLVLTVSEPSPWAVAQMLLKGEKPPVRIEGDVQLAAEVQWLADHVRWDVEEDLARILGDAPAHALAEAGRTLLAAVRRFVAGRAERPVESA</sequence>
<keyword evidence="2" id="KW-1185">Reference proteome</keyword>
<proteinExistence type="predicted"/>
<evidence type="ECO:0000313" key="1">
    <source>
        <dbReference type="EMBL" id="RPE64487.1"/>
    </source>
</evidence>
<dbReference type="PANTHER" id="PTHR38693:SF1">
    <property type="entry name" value="UBIQUINONE BIOSYNTHESIS ACCESSORY FACTOR UBIJ"/>
    <property type="match status" value="1"/>
</dbReference>
<gene>
    <name evidence="1" type="ORF">EDC62_2306</name>
</gene>
<dbReference type="AlphaFoldDB" id="A0A3N4UH46"/>
<comment type="caution">
    <text evidence="1">The sequence shown here is derived from an EMBL/GenBank/DDBJ whole genome shotgun (WGS) entry which is preliminary data.</text>
</comment>
<accession>A0A3N4UH46</accession>